<sequence>MAGRCLVGFWGQYRLCDAGIVEHSDPCISVFTGYIAASPGSLKAVPIEDMEVVGESRGYAWSQFDAMEAYLNASGEEQETVYAMQPVGFKYSAPNIGITD</sequence>
<gene>
    <name evidence="1" type="ORF">PENFLA_c013G05931</name>
</gene>
<dbReference type="EMBL" id="MLQL01000013">
    <property type="protein sequence ID" value="OQE22102.1"/>
    <property type="molecule type" value="Genomic_DNA"/>
</dbReference>
<reference evidence="2" key="1">
    <citation type="journal article" date="2017" name="Nat. Microbiol.">
        <title>Global analysis of biosynthetic gene clusters reveals vast potential of secondary metabolite production in Penicillium species.</title>
        <authorList>
            <person name="Nielsen J.C."/>
            <person name="Grijseels S."/>
            <person name="Prigent S."/>
            <person name="Ji B."/>
            <person name="Dainat J."/>
            <person name="Nielsen K.F."/>
            <person name="Frisvad J.C."/>
            <person name="Workman M."/>
            <person name="Nielsen J."/>
        </authorList>
    </citation>
    <scope>NUCLEOTIDE SEQUENCE [LARGE SCALE GENOMIC DNA]</scope>
    <source>
        <strain evidence="2">IBT 14082</strain>
    </source>
</reference>
<dbReference type="OrthoDB" id="10544879at2759"/>
<comment type="caution">
    <text evidence="1">The sequence shown here is derived from an EMBL/GenBank/DDBJ whole genome shotgun (WGS) entry which is preliminary data.</text>
</comment>
<dbReference type="AlphaFoldDB" id="A0A1V6T707"/>
<accession>A0A1V6T707</accession>
<proteinExistence type="predicted"/>
<name>A0A1V6T707_9EURO</name>
<dbReference type="Proteomes" id="UP000191342">
    <property type="component" value="Unassembled WGS sequence"/>
</dbReference>
<keyword evidence="2" id="KW-1185">Reference proteome</keyword>
<evidence type="ECO:0000313" key="2">
    <source>
        <dbReference type="Proteomes" id="UP000191342"/>
    </source>
</evidence>
<evidence type="ECO:0000313" key="1">
    <source>
        <dbReference type="EMBL" id="OQE22102.1"/>
    </source>
</evidence>
<protein>
    <submittedName>
        <fullName evidence="1">Uncharacterized protein</fullName>
    </submittedName>
</protein>
<dbReference type="STRING" id="254877.A0A1V6T707"/>
<organism evidence="1 2">
    <name type="scientific">Penicillium flavigenum</name>
    <dbReference type="NCBI Taxonomy" id="254877"/>
    <lineage>
        <taxon>Eukaryota</taxon>
        <taxon>Fungi</taxon>
        <taxon>Dikarya</taxon>
        <taxon>Ascomycota</taxon>
        <taxon>Pezizomycotina</taxon>
        <taxon>Eurotiomycetes</taxon>
        <taxon>Eurotiomycetidae</taxon>
        <taxon>Eurotiales</taxon>
        <taxon>Aspergillaceae</taxon>
        <taxon>Penicillium</taxon>
    </lineage>
</organism>